<keyword evidence="3" id="KW-1185">Reference proteome</keyword>
<protein>
    <recommendedName>
        <fullName evidence="1">Rhamnogalacturonase A/B/Epimerase-like pectate lyase domain-containing protein</fullName>
    </recommendedName>
</protein>
<dbReference type="RefSeq" id="WP_116557550.1">
    <property type="nucleotide sequence ID" value="NZ_QDKM01000002.1"/>
</dbReference>
<dbReference type="Gene3D" id="2.160.20.10">
    <property type="entry name" value="Single-stranded right-handed beta-helix, Pectin lyase-like"/>
    <property type="match status" value="2"/>
</dbReference>
<proteinExistence type="predicted"/>
<dbReference type="OrthoDB" id="7749009at2"/>
<evidence type="ECO:0000313" key="2">
    <source>
        <dbReference type="EMBL" id="PVH29662.1"/>
    </source>
</evidence>
<gene>
    <name evidence="2" type="ORF">DDE20_05980</name>
</gene>
<reference evidence="2 3" key="1">
    <citation type="submission" date="2018-04" db="EMBL/GenBank/DDBJ databases">
        <title>Pararhodobacter oceanense sp. nov., isolated from marine intertidal sediment.</title>
        <authorList>
            <person name="Wang X.-L."/>
            <person name="Du Z.-J."/>
        </authorList>
    </citation>
    <scope>NUCLEOTIDE SEQUENCE [LARGE SCALE GENOMIC DNA]</scope>
    <source>
        <strain evidence="2 3">AM505</strain>
    </source>
</reference>
<dbReference type="SUPFAM" id="SSF51126">
    <property type="entry name" value="Pectin lyase-like"/>
    <property type="match status" value="1"/>
</dbReference>
<name>A0A2T8HWD4_9RHOB</name>
<sequence>MNKAVTDGLIVMPPEFAEGLDHWSSGDGTPGSATYDGAPNAAFVPSDPDFGGCLELLKTATTQKLRWMGAVPVINGCYLQVTARIKAVSGALPAVRIAGFAADAGNGAVSGVVLSADPVTLASYGDVVEVRAVIATSNKGGVDLNWAGVHHGFIGLDLTGANGGVVRIDDLRIEDVTGFWLRDMLDWVDVRDFGAIGDGVTDDHAAFVAAAAEALSSGRSLLVPEGVYAVDSTLTIEVPVRFSGTLAMPAGARLQLTRNYDFATYAKAFNSEGLGLRKGLQALFHFTDHDTFDLGGRRIILDAPIDLAETAGLDFYSIRRVVKNGLIEVTPGAAWDSVTVTSQASYSPAQPTTLTGVANVANIAVGSRISGAGVGREVYVRARNVSAQTITLSAGLYGAQGTQVLTFTQLKYIFDLSGFDFIERFELDGVEFQCKGEASAVSLGAAGQLIAIRDCTFNRPRDKAITSIGRGCQGLLVDQCLFMSNEMPSRSQDRTSIAVNVNSNDVKLRDNVVVRFATFAVMGGTYHMLQGNHFYQGDGEQNAVRTPGVVMTYPNTVSVITGNYIDNCFIEHGNEHDATPEFNSEYSFGGLSVTNNVFLVSNVIASFRFFVVKPYGPDHFISGLVFTGNVLRTVNAQPTRAEGVDTTHAGLDFSRFRNLVWQGNTYNGIAVQTESPLVMRHEQNTAATTWAVKTGGKLPFDGWARTVSGMAMEGAAKGPGSEIRTGMPYADIQRGAQGNEVHVTWPSPTRGKMVLTVRGDNPL</sequence>
<dbReference type="InterPro" id="IPR012334">
    <property type="entry name" value="Pectin_lyas_fold"/>
</dbReference>
<dbReference type="Pfam" id="PF12708">
    <property type="entry name" value="Pect-lyase_RHGA_epim"/>
    <property type="match status" value="1"/>
</dbReference>
<dbReference type="AlphaFoldDB" id="A0A2T8HWD4"/>
<dbReference type="EMBL" id="QDKM01000002">
    <property type="protein sequence ID" value="PVH29662.1"/>
    <property type="molecule type" value="Genomic_DNA"/>
</dbReference>
<accession>A0A2T8HWD4</accession>
<evidence type="ECO:0000259" key="1">
    <source>
        <dbReference type="Pfam" id="PF12708"/>
    </source>
</evidence>
<evidence type="ECO:0000313" key="3">
    <source>
        <dbReference type="Proteomes" id="UP000245911"/>
    </source>
</evidence>
<dbReference type="InterPro" id="IPR024535">
    <property type="entry name" value="RHGA/B-epi-like_pectate_lyase"/>
</dbReference>
<feature type="domain" description="Rhamnogalacturonase A/B/Epimerase-like pectate lyase" evidence="1">
    <location>
        <begin position="187"/>
        <end position="245"/>
    </location>
</feature>
<comment type="caution">
    <text evidence="2">The sequence shown here is derived from an EMBL/GenBank/DDBJ whole genome shotgun (WGS) entry which is preliminary data.</text>
</comment>
<dbReference type="Proteomes" id="UP000245911">
    <property type="component" value="Unassembled WGS sequence"/>
</dbReference>
<organism evidence="2 3">
    <name type="scientific">Pararhodobacter oceanensis</name>
    <dbReference type="NCBI Taxonomy" id="2172121"/>
    <lineage>
        <taxon>Bacteria</taxon>
        <taxon>Pseudomonadati</taxon>
        <taxon>Pseudomonadota</taxon>
        <taxon>Alphaproteobacteria</taxon>
        <taxon>Rhodobacterales</taxon>
        <taxon>Paracoccaceae</taxon>
        <taxon>Pararhodobacter</taxon>
    </lineage>
</organism>
<dbReference type="InterPro" id="IPR011050">
    <property type="entry name" value="Pectin_lyase_fold/virulence"/>
</dbReference>